<evidence type="ECO:0000256" key="7">
    <source>
        <dbReference type="ARBA" id="ARBA00022989"/>
    </source>
</evidence>
<dbReference type="GO" id="GO:0020037">
    <property type="term" value="F:heme binding"/>
    <property type="evidence" value="ECO:0007669"/>
    <property type="project" value="InterPro"/>
</dbReference>
<keyword evidence="13" id="KW-1185">Reference proteome</keyword>
<gene>
    <name evidence="12" type="ORF">PHLGIDRAFT_60626</name>
</gene>
<sequence>PPGPRGIPLLGNFLDIPNAREWLKYEEWGRKYDSDLIHLRIMGIHIIVLNSTKAAQDLFEKRSSNYSDK</sequence>
<dbReference type="GO" id="GO:0004497">
    <property type="term" value="F:monooxygenase activity"/>
    <property type="evidence" value="ECO:0007669"/>
    <property type="project" value="UniProtKB-KW"/>
</dbReference>
<dbReference type="Gene3D" id="1.10.630.10">
    <property type="entry name" value="Cytochrome P450"/>
    <property type="match status" value="1"/>
</dbReference>
<evidence type="ECO:0000256" key="3">
    <source>
        <dbReference type="ARBA" id="ARBA00010617"/>
    </source>
</evidence>
<keyword evidence="6" id="KW-0479">Metal-binding</keyword>
<dbReference type="AlphaFoldDB" id="A0A0C3RZV2"/>
<evidence type="ECO:0000256" key="1">
    <source>
        <dbReference type="ARBA" id="ARBA00001971"/>
    </source>
</evidence>
<dbReference type="SUPFAM" id="SSF48264">
    <property type="entry name" value="Cytochrome P450"/>
    <property type="match status" value="1"/>
</dbReference>
<dbReference type="STRING" id="745531.A0A0C3RZV2"/>
<dbReference type="GO" id="GO:0016705">
    <property type="term" value="F:oxidoreductase activity, acting on paired donors, with incorporation or reduction of molecular oxygen"/>
    <property type="evidence" value="ECO:0007669"/>
    <property type="project" value="InterPro"/>
</dbReference>
<comment type="similarity">
    <text evidence="3">Belongs to the cytochrome P450 family.</text>
</comment>
<keyword evidence="5" id="KW-0812">Transmembrane</keyword>
<feature type="non-terminal residue" evidence="12">
    <location>
        <position position="69"/>
    </location>
</feature>
<dbReference type="InterPro" id="IPR036396">
    <property type="entry name" value="Cyt_P450_sf"/>
</dbReference>
<dbReference type="OrthoDB" id="1055148at2759"/>
<comment type="subcellular location">
    <subcellularLocation>
        <location evidence="2">Membrane</location>
    </subcellularLocation>
</comment>
<evidence type="ECO:0000313" key="13">
    <source>
        <dbReference type="Proteomes" id="UP000053257"/>
    </source>
</evidence>
<keyword evidence="7" id="KW-1133">Transmembrane helix</keyword>
<keyword evidence="11" id="KW-0472">Membrane</keyword>
<dbReference type="GO" id="GO:0005506">
    <property type="term" value="F:iron ion binding"/>
    <property type="evidence" value="ECO:0007669"/>
    <property type="project" value="InterPro"/>
</dbReference>
<keyword evidence="4" id="KW-0349">Heme</keyword>
<keyword evidence="10" id="KW-0503">Monooxygenase</keyword>
<dbReference type="Proteomes" id="UP000053257">
    <property type="component" value="Unassembled WGS sequence"/>
</dbReference>
<dbReference type="HOGENOM" id="CLU_001570_21_4_1"/>
<organism evidence="12 13">
    <name type="scientific">Phlebiopsis gigantea (strain 11061_1 CR5-6)</name>
    <name type="common">White-rot fungus</name>
    <name type="synonym">Peniophora gigantea</name>
    <dbReference type="NCBI Taxonomy" id="745531"/>
    <lineage>
        <taxon>Eukaryota</taxon>
        <taxon>Fungi</taxon>
        <taxon>Dikarya</taxon>
        <taxon>Basidiomycota</taxon>
        <taxon>Agaricomycotina</taxon>
        <taxon>Agaricomycetes</taxon>
        <taxon>Polyporales</taxon>
        <taxon>Phanerochaetaceae</taxon>
        <taxon>Phlebiopsis</taxon>
    </lineage>
</organism>
<dbReference type="GO" id="GO:0016020">
    <property type="term" value="C:membrane"/>
    <property type="evidence" value="ECO:0007669"/>
    <property type="project" value="UniProtKB-SubCell"/>
</dbReference>
<proteinExistence type="inferred from homology"/>
<reference evidence="12 13" key="1">
    <citation type="journal article" date="2014" name="PLoS Genet.">
        <title>Analysis of the Phlebiopsis gigantea genome, transcriptome and secretome provides insight into its pioneer colonization strategies of wood.</title>
        <authorList>
            <person name="Hori C."/>
            <person name="Ishida T."/>
            <person name="Igarashi K."/>
            <person name="Samejima M."/>
            <person name="Suzuki H."/>
            <person name="Master E."/>
            <person name="Ferreira P."/>
            <person name="Ruiz-Duenas F.J."/>
            <person name="Held B."/>
            <person name="Canessa P."/>
            <person name="Larrondo L.F."/>
            <person name="Schmoll M."/>
            <person name="Druzhinina I.S."/>
            <person name="Kubicek C.P."/>
            <person name="Gaskell J.A."/>
            <person name="Kersten P."/>
            <person name="St John F."/>
            <person name="Glasner J."/>
            <person name="Sabat G."/>
            <person name="Splinter BonDurant S."/>
            <person name="Syed K."/>
            <person name="Yadav J."/>
            <person name="Mgbeahuruike A.C."/>
            <person name="Kovalchuk A."/>
            <person name="Asiegbu F.O."/>
            <person name="Lackner G."/>
            <person name="Hoffmeister D."/>
            <person name="Rencoret J."/>
            <person name="Gutierrez A."/>
            <person name="Sun H."/>
            <person name="Lindquist E."/>
            <person name="Barry K."/>
            <person name="Riley R."/>
            <person name="Grigoriev I.V."/>
            <person name="Henrissat B."/>
            <person name="Kues U."/>
            <person name="Berka R.M."/>
            <person name="Martinez A.T."/>
            <person name="Covert S.F."/>
            <person name="Blanchette R.A."/>
            <person name="Cullen D."/>
        </authorList>
    </citation>
    <scope>NUCLEOTIDE SEQUENCE [LARGE SCALE GENOMIC DNA]</scope>
    <source>
        <strain evidence="12 13">11061_1 CR5-6</strain>
    </source>
</reference>
<evidence type="ECO:0000256" key="8">
    <source>
        <dbReference type="ARBA" id="ARBA00023002"/>
    </source>
</evidence>
<protein>
    <submittedName>
        <fullName evidence="12">Uncharacterized protein</fullName>
    </submittedName>
</protein>
<keyword evidence="9" id="KW-0408">Iron</keyword>
<evidence type="ECO:0000256" key="11">
    <source>
        <dbReference type="ARBA" id="ARBA00023136"/>
    </source>
</evidence>
<evidence type="ECO:0000256" key="9">
    <source>
        <dbReference type="ARBA" id="ARBA00023004"/>
    </source>
</evidence>
<evidence type="ECO:0000256" key="6">
    <source>
        <dbReference type="ARBA" id="ARBA00022723"/>
    </source>
</evidence>
<evidence type="ECO:0000256" key="4">
    <source>
        <dbReference type="ARBA" id="ARBA00022617"/>
    </source>
</evidence>
<evidence type="ECO:0000256" key="2">
    <source>
        <dbReference type="ARBA" id="ARBA00004370"/>
    </source>
</evidence>
<dbReference type="PANTHER" id="PTHR46300:SF5">
    <property type="entry name" value="CYTOCHROME P450"/>
    <property type="match status" value="1"/>
</dbReference>
<evidence type="ECO:0000256" key="5">
    <source>
        <dbReference type="ARBA" id="ARBA00022692"/>
    </source>
</evidence>
<comment type="cofactor">
    <cofactor evidence="1">
        <name>heme</name>
        <dbReference type="ChEBI" id="CHEBI:30413"/>
    </cofactor>
</comment>
<dbReference type="InterPro" id="IPR050364">
    <property type="entry name" value="Cytochrome_P450_fung"/>
</dbReference>
<name>A0A0C3RZV2_PHLG1</name>
<dbReference type="EMBL" id="KN840487">
    <property type="protein sequence ID" value="KIP08006.1"/>
    <property type="molecule type" value="Genomic_DNA"/>
</dbReference>
<keyword evidence="8" id="KW-0560">Oxidoreductase</keyword>
<accession>A0A0C3RZV2</accession>
<feature type="non-terminal residue" evidence="12">
    <location>
        <position position="1"/>
    </location>
</feature>
<evidence type="ECO:0000256" key="10">
    <source>
        <dbReference type="ARBA" id="ARBA00023033"/>
    </source>
</evidence>
<evidence type="ECO:0000313" key="12">
    <source>
        <dbReference type="EMBL" id="KIP08006.1"/>
    </source>
</evidence>
<dbReference type="PANTHER" id="PTHR46300">
    <property type="entry name" value="P450, PUTATIVE (EUROFUNG)-RELATED-RELATED"/>
    <property type="match status" value="1"/>
</dbReference>